<reference evidence="2 3" key="1">
    <citation type="journal article" date="2018" name="Genome Announc.">
        <title>Ignatzschineria cameli sp. nov., isolated from necrotic foot tissue of dromedaries (Camelus dromedarius) and associated maggots (Wohlfahrtia species) in Dubai.</title>
        <authorList>
            <person name="Tsang C.C."/>
            <person name="Tang J.Y."/>
            <person name="Fong J.Y."/>
            <person name="Kinne J."/>
            <person name="Lee H.H."/>
            <person name="Joseph M."/>
            <person name="Jose S."/>
            <person name="Schuster R.K."/>
            <person name="Tang Y."/>
            <person name="Sivakumar S."/>
            <person name="Chen J.H."/>
            <person name="Teng J.L."/>
            <person name="Lau S.K."/>
            <person name="Wernery U."/>
            <person name="Woo P.C."/>
        </authorList>
    </citation>
    <scope>NUCLEOTIDE SEQUENCE [LARGE SCALE GENOMIC DNA]</scope>
    <source>
        <strain evidence="2 3">KCTC 22643</strain>
    </source>
</reference>
<dbReference type="EMBL" id="QEWR01000002">
    <property type="protein sequence ID" value="PWD85091.1"/>
    <property type="molecule type" value="Genomic_DNA"/>
</dbReference>
<keyword evidence="3" id="KW-1185">Reference proteome</keyword>
<organism evidence="2 3">
    <name type="scientific">Ignatzschineria indica</name>
    <dbReference type="NCBI Taxonomy" id="472583"/>
    <lineage>
        <taxon>Bacteria</taxon>
        <taxon>Pseudomonadati</taxon>
        <taxon>Pseudomonadota</taxon>
        <taxon>Gammaproteobacteria</taxon>
        <taxon>Cardiobacteriales</taxon>
        <taxon>Ignatzschineriaceae</taxon>
        <taxon>Ignatzschineria</taxon>
    </lineage>
</organism>
<comment type="caution">
    <text evidence="2">The sequence shown here is derived from an EMBL/GenBank/DDBJ whole genome shotgun (WGS) entry which is preliminary data.</text>
</comment>
<feature type="domain" description="DUF4387" evidence="1">
    <location>
        <begin position="6"/>
        <end position="102"/>
    </location>
</feature>
<dbReference type="AlphaFoldDB" id="A0A2U2APF8"/>
<name>A0A2U2APF8_9GAMM</name>
<dbReference type="InterPro" id="IPR025496">
    <property type="entry name" value="DUF4387"/>
</dbReference>
<proteinExistence type="predicted"/>
<evidence type="ECO:0000313" key="2">
    <source>
        <dbReference type="EMBL" id="PWD85091.1"/>
    </source>
</evidence>
<protein>
    <submittedName>
        <fullName evidence="2">DUF4387 domain-containing protein</fullName>
    </submittedName>
</protein>
<accession>A0A2U2APF8</accession>
<sequence length="119" mass="13295">MTTYTLREVASVIRSKNAGPFELCFDIIFIEEAFYQRCKAAKIITAESFADLYGITPDKVLNVVYFDPAKALKITIIRPISSGALGEKDVYGAQQHRPLVNFQFQLASSVNLTEERSNA</sequence>
<dbReference type="Proteomes" id="UP000244948">
    <property type="component" value="Unassembled WGS sequence"/>
</dbReference>
<evidence type="ECO:0000313" key="3">
    <source>
        <dbReference type="Proteomes" id="UP000244948"/>
    </source>
</evidence>
<gene>
    <name evidence="2" type="ORF">DC082_01035</name>
</gene>
<dbReference type="Pfam" id="PF14330">
    <property type="entry name" value="DUF4387"/>
    <property type="match status" value="1"/>
</dbReference>
<evidence type="ECO:0000259" key="1">
    <source>
        <dbReference type="Pfam" id="PF14330"/>
    </source>
</evidence>